<evidence type="ECO:0000313" key="1">
    <source>
        <dbReference type="EMBL" id="OIQ88745.1"/>
    </source>
</evidence>
<reference evidence="1" key="1">
    <citation type="submission" date="2016-10" db="EMBL/GenBank/DDBJ databases">
        <title>Sequence of Gallionella enrichment culture.</title>
        <authorList>
            <person name="Poehlein A."/>
            <person name="Muehling M."/>
            <person name="Daniel R."/>
        </authorList>
    </citation>
    <scope>NUCLEOTIDE SEQUENCE</scope>
</reference>
<proteinExistence type="predicted"/>
<comment type="caution">
    <text evidence="1">The sequence shown here is derived from an EMBL/GenBank/DDBJ whole genome shotgun (WGS) entry which is preliminary data.</text>
</comment>
<dbReference type="EMBL" id="MLJW01000359">
    <property type="protein sequence ID" value="OIQ88745.1"/>
    <property type="molecule type" value="Genomic_DNA"/>
</dbReference>
<organism evidence="1">
    <name type="scientific">mine drainage metagenome</name>
    <dbReference type="NCBI Taxonomy" id="410659"/>
    <lineage>
        <taxon>unclassified sequences</taxon>
        <taxon>metagenomes</taxon>
        <taxon>ecological metagenomes</taxon>
    </lineage>
</organism>
<sequence>MAVASSQATCHSCLPDLGAITGRTRLIRRSALVKVPSFSRNDVPGRKTRAKAAVSLRNRSWTMSSSRDAKAALTCLTFGSDCAMSSPWMNMPR</sequence>
<protein>
    <submittedName>
        <fullName evidence="1">Uncharacterized protein</fullName>
    </submittedName>
</protein>
<dbReference type="AlphaFoldDB" id="A0A1J5QYF3"/>
<name>A0A1J5QYF3_9ZZZZ</name>
<accession>A0A1J5QYF3</accession>
<gene>
    <name evidence="1" type="ORF">GALL_293500</name>
</gene>